<protein>
    <submittedName>
        <fullName evidence="2">Uncharacterized protein</fullName>
    </submittedName>
</protein>
<gene>
    <name evidence="2" type="ORF">HKW66_Vig0041290</name>
</gene>
<evidence type="ECO:0000256" key="1">
    <source>
        <dbReference type="SAM" id="MobiDB-lite"/>
    </source>
</evidence>
<organism evidence="2 3">
    <name type="scientific">Phaseolus angularis</name>
    <name type="common">Azuki bean</name>
    <name type="synonym">Vigna angularis</name>
    <dbReference type="NCBI Taxonomy" id="3914"/>
    <lineage>
        <taxon>Eukaryota</taxon>
        <taxon>Viridiplantae</taxon>
        <taxon>Streptophyta</taxon>
        <taxon>Embryophyta</taxon>
        <taxon>Tracheophyta</taxon>
        <taxon>Spermatophyta</taxon>
        <taxon>Magnoliopsida</taxon>
        <taxon>eudicotyledons</taxon>
        <taxon>Gunneridae</taxon>
        <taxon>Pentapetalae</taxon>
        <taxon>rosids</taxon>
        <taxon>fabids</taxon>
        <taxon>Fabales</taxon>
        <taxon>Fabaceae</taxon>
        <taxon>Papilionoideae</taxon>
        <taxon>50 kb inversion clade</taxon>
        <taxon>NPAAA clade</taxon>
        <taxon>indigoferoid/millettioid clade</taxon>
        <taxon>Phaseoleae</taxon>
        <taxon>Vigna</taxon>
    </lineage>
</organism>
<accession>A0A8T0LB69</accession>
<proteinExistence type="predicted"/>
<evidence type="ECO:0000313" key="2">
    <source>
        <dbReference type="EMBL" id="KAG2409307.1"/>
    </source>
</evidence>
<dbReference type="EMBL" id="JABFOF010000001">
    <property type="protein sequence ID" value="KAG2409307.1"/>
    <property type="molecule type" value="Genomic_DNA"/>
</dbReference>
<sequence length="151" mass="17225">MKVGKENNNGSEYKHKNQWGKAPLRLHEPAQPLEMLALFTTSLCQQKMEGTDDVQTKGNQTKEEKFSDLFDFGIDLIDLHSHLVKHERMVHTAETDFPDHVSPTLVDDANNVGVDDVFSLVHDVSDLDDEFHDHIMLFVLPFSSSKYSNKE</sequence>
<comment type="caution">
    <text evidence="2">The sequence shown here is derived from an EMBL/GenBank/DDBJ whole genome shotgun (WGS) entry which is preliminary data.</text>
</comment>
<feature type="region of interest" description="Disordered" evidence="1">
    <location>
        <begin position="1"/>
        <end position="22"/>
    </location>
</feature>
<reference evidence="2 3" key="1">
    <citation type="submission" date="2020-05" db="EMBL/GenBank/DDBJ databases">
        <title>Vigna angularis (adzuki bean) Var. LongXiaoDou No. 4 denovo assembly.</title>
        <authorList>
            <person name="Xiang H."/>
        </authorList>
    </citation>
    <scope>NUCLEOTIDE SEQUENCE [LARGE SCALE GENOMIC DNA]</scope>
    <source>
        <tissue evidence="2">Leaf</tissue>
    </source>
</reference>
<feature type="compositionally biased region" description="Polar residues" evidence="1">
    <location>
        <begin position="1"/>
        <end position="11"/>
    </location>
</feature>
<dbReference type="Proteomes" id="UP000743370">
    <property type="component" value="Unassembled WGS sequence"/>
</dbReference>
<dbReference type="AlphaFoldDB" id="A0A8T0LB69"/>
<name>A0A8T0LB69_PHAAN</name>
<evidence type="ECO:0000313" key="3">
    <source>
        <dbReference type="Proteomes" id="UP000743370"/>
    </source>
</evidence>